<evidence type="ECO:0000256" key="1">
    <source>
        <dbReference type="SAM" id="MobiDB-lite"/>
    </source>
</evidence>
<gene>
    <name evidence="2" type="ORF">EPI10_021635</name>
</gene>
<feature type="region of interest" description="Disordered" evidence="1">
    <location>
        <begin position="1"/>
        <end position="88"/>
    </location>
</feature>
<dbReference type="OrthoDB" id="437338at2759"/>
<dbReference type="PANTHER" id="PTHR15503">
    <property type="entry name" value="LDOC1 RELATED"/>
    <property type="match status" value="1"/>
</dbReference>
<feature type="compositionally biased region" description="Low complexity" evidence="1">
    <location>
        <begin position="49"/>
        <end position="61"/>
    </location>
</feature>
<dbReference type="InterPro" id="IPR021109">
    <property type="entry name" value="Peptidase_aspartic_dom_sf"/>
</dbReference>
<dbReference type="Pfam" id="PF08284">
    <property type="entry name" value="RVP_2"/>
    <property type="match status" value="1"/>
</dbReference>
<dbReference type="Gene3D" id="2.40.70.10">
    <property type="entry name" value="Acid Proteases"/>
    <property type="match status" value="1"/>
</dbReference>
<dbReference type="InterPro" id="IPR032567">
    <property type="entry name" value="RTL1-rel"/>
</dbReference>
<name>A0A5B6WJ38_9ROSI</name>
<comment type="caution">
    <text evidence="2">The sequence shown here is derived from an EMBL/GenBank/DDBJ whole genome shotgun (WGS) entry which is preliminary data.</text>
</comment>
<organism evidence="2 3">
    <name type="scientific">Gossypium australe</name>
    <dbReference type="NCBI Taxonomy" id="47621"/>
    <lineage>
        <taxon>Eukaryota</taxon>
        <taxon>Viridiplantae</taxon>
        <taxon>Streptophyta</taxon>
        <taxon>Embryophyta</taxon>
        <taxon>Tracheophyta</taxon>
        <taxon>Spermatophyta</taxon>
        <taxon>Magnoliopsida</taxon>
        <taxon>eudicotyledons</taxon>
        <taxon>Gunneridae</taxon>
        <taxon>Pentapetalae</taxon>
        <taxon>rosids</taxon>
        <taxon>malvids</taxon>
        <taxon>Malvales</taxon>
        <taxon>Malvaceae</taxon>
        <taxon>Malvoideae</taxon>
        <taxon>Gossypium</taxon>
    </lineage>
</organism>
<proteinExistence type="predicted"/>
<dbReference type="Proteomes" id="UP000325315">
    <property type="component" value="Unassembled WGS sequence"/>
</dbReference>
<accession>A0A5B6WJ38</accession>
<reference evidence="3" key="1">
    <citation type="journal article" date="2019" name="Plant Biotechnol. J.">
        <title>Genome sequencing of the Australian wild diploid species Gossypium australe highlights disease resistance and delayed gland morphogenesis.</title>
        <authorList>
            <person name="Cai Y."/>
            <person name="Cai X."/>
            <person name="Wang Q."/>
            <person name="Wang P."/>
            <person name="Zhang Y."/>
            <person name="Cai C."/>
            <person name="Xu Y."/>
            <person name="Wang K."/>
            <person name="Zhou Z."/>
            <person name="Wang C."/>
            <person name="Geng S."/>
            <person name="Li B."/>
            <person name="Dong Q."/>
            <person name="Hou Y."/>
            <person name="Wang H."/>
            <person name="Ai P."/>
            <person name="Liu Z."/>
            <person name="Yi F."/>
            <person name="Sun M."/>
            <person name="An G."/>
            <person name="Cheng J."/>
            <person name="Zhang Y."/>
            <person name="Shi Q."/>
            <person name="Xie Y."/>
            <person name="Shi X."/>
            <person name="Chang Y."/>
            <person name="Huang F."/>
            <person name="Chen Y."/>
            <person name="Hong S."/>
            <person name="Mi L."/>
            <person name="Sun Q."/>
            <person name="Zhang L."/>
            <person name="Zhou B."/>
            <person name="Peng R."/>
            <person name="Zhang X."/>
            <person name="Liu F."/>
        </authorList>
    </citation>
    <scope>NUCLEOTIDE SEQUENCE [LARGE SCALE GENOMIC DNA]</scope>
    <source>
        <strain evidence="3">cv. PA1801</strain>
    </source>
</reference>
<sequence length="216" mass="24289">MQGESCDKEGSVGRDGRRWCVEDRGRESVTHKLRQVQTPTQAPAPGLIQPPRAAQQPPRGRGTARGGNGSRKGQRAPSKGPTLVYTTRHRDDRDDADVIVVTFREFDLILGIDWLVEYRVSLDYAFKRVTLRSNYNTETTMIGERCEAYLAFVSDSGPTKPYTIRDFPDVFPEELLGIPPDREVEFGIELLPSIALASIALYHMEPKELMELKAQL</sequence>
<keyword evidence="3" id="KW-1185">Reference proteome</keyword>
<feature type="compositionally biased region" description="Basic and acidic residues" evidence="1">
    <location>
        <begin position="1"/>
        <end position="30"/>
    </location>
</feature>
<protein>
    <submittedName>
        <fullName evidence="2">RVP_2 domain-containing protein</fullName>
    </submittedName>
</protein>
<evidence type="ECO:0000313" key="3">
    <source>
        <dbReference type="Proteomes" id="UP000325315"/>
    </source>
</evidence>
<evidence type="ECO:0000313" key="2">
    <source>
        <dbReference type="EMBL" id="KAA3481258.1"/>
    </source>
</evidence>
<dbReference type="PANTHER" id="PTHR15503:SF45">
    <property type="entry name" value="RNA-DIRECTED DNA POLYMERASE HOMOLOG"/>
    <property type="match status" value="1"/>
</dbReference>
<dbReference type="AlphaFoldDB" id="A0A5B6WJ38"/>
<dbReference type="EMBL" id="SMMG02000003">
    <property type="protein sequence ID" value="KAA3481258.1"/>
    <property type="molecule type" value="Genomic_DNA"/>
</dbReference>